<proteinExistence type="inferred from homology"/>
<dbReference type="SUPFAM" id="SSF53800">
    <property type="entry name" value="Chelatase"/>
    <property type="match status" value="1"/>
</dbReference>
<evidence type="ECO:0000256" key="7">
    <source>
        <dbReference type="ARBA" id="ARBA00023128"/>
    </source>
</evidence>
<dbReference type="CDD" id="cd00419">
    <property type="entry name" value="Ferrochelatase_C"/>
    <property type="match status" value="1"/>
</dbReference>
<dbReference type="RefSeq" id="XP_060460017.1">
    <property type="nucleotide sequence ID" value="XM_060603754.1"/>
</dbReference>
<organism evidence="13 14">
    <name type="scientific">Cutaneotrichosporon cavernicola</name>
    <dbReference type="NCBI Taxonomy" id="279322"/>
    <lineage>
        <taxon>Eukaryota</taxon>
        <taxon>Fungi</taxon>
        <taxon>Dikarya</taxon>
        <taxon>Basidiomycota</taxon>
        <taxon>Agaricomycotina</taxon>
        <taxon>Tremellomycetes</taxon>
        <taxon>Trichosporonales</taxon>
        <taxon>Trichosporonaceae</taxon>
        <taxon>Cutaneotrichosporon</taxon>
    </lineage>
</organism>
<dbReference type="KEGG" id="ccac:CcaHIS019_0703330"/>
<comment type="pathway">
    <text evidence="2 12">Porphyrin-containing compound metabolism; protoheme biosynthesis; protoheme from protoporphyrin-IX: step 1/1.</text>
</comment>
<dbReference type="PROSITE" id="PS00534">
    <property type="entry name" value="FERROCHELATASE"/>
    <property type="match status" value="1"/>
</dbReference>
<evidence type="ECO:0000256" key="3">
    <source>
        <dbReference type="ARBA" id="ARBA00007718"/>
    </source>
</evidence>
<keyword evidence="5" id="KW-0809">Transit peptide</keyword>
<comment type="catalytic activity">
    <reaction evidence="12">
        <text>heme b + 2 H(+) = protoporphyrin IX + Fe(2+)</text>
        <dbReference type="Rhea" id="RHEA:22584"/>
        <dbReference type="ChEBI" id="CHEBI:15378"/>
        <dbReference type="ChEBI" id="CHEBI:29033"/>
        <dbReference type="ChEBI" id="CHEBI:57306"/>
        <dbReference type="ChEBI" id="CHEBI:60344"/>
        <dbReference type="EC" id="4.98.1.1"/>
    </reaction>
</comment>
<evidence type="ECO:0000256" key="2">
    <source>
        <dbReference type="ARBA" id="ARBA00004943"/>
    </source>
</evidence>
<keyword evidence="7" id="KW-0496">Mitochondrion</keyword>
<dbReference type="Gene3D" id="3.40.50.1400">
    <property type="match status" value="2"/>
</dbReference>
<dbReference type="GO" id="GO:0006783">
    <property type="term" value="P:heme biosynthetic process"/>
    <property type="evidence" value="ECO:0007669"/>
    <property type="project" value="UniProtKB-UniRule"/>
</dbReference>
<keyword evidence="4 12" id="KW-0999">Mitochondrion inner membrane</keyword>
<gene>
    <name evidence="13" type="primary">HEM15</name>
    <name evidence="13" type="ORF">CcaverHIS019_0703330</name>
</gene>
<keyword evidence="9" id="KW-0472">Membrane</keyword>
<dbReference type="CDD" id="cd03411">
    <property type="entry name" value="Ferrochelatase_N"/>
    <property type="match status" value="1"/>
</dbReference>
<protein>
    <recommendedName>
        <fullName evidence="12">Ferrochelatase</fullName>
        <ecNumber evidence="12">4.98.1.1</ecNumber>
    </recommendedName>
</protein>
<keyword evidence="8 12" id="KW-0350">Heme biosynthesis</keyword>
<dbReference type="PANTHER" id="PTHR11108">
    <property type="entry name" value="FERROCHELATASE"/>
    <property type="match status" value="1"/>
</dbReference>
<dbReference type="InterPro" id="IPR033659">
    <property type="entry name" value="Ferrochelatase_N"/>
</dbReference>
<evidence type="ECO:0000313" key="13">
    <source>
        <dbReference type="EMBL" id="BEI94752.1"/>
    </source>
</evidence>
<evidence type="ECO:0000256" key="6">
    <source>
        <dbReference type="ARBA" id="ARBA00023004"/>
    </source>
</evidence>
<dbReference type="InterPro" id="IPR033644">
    <property type="entry name" value="Ferrochelatase_C"/>
</dbReference>
<evidence type="ECO:0000313" key="14">
    <source>
        <dbReference type="Proteomes" id="UP001233271"/>
    </source>
</evidence>
<comment type="similarity">
    <text evidence="3 12">Belongs to the ferrochelatase family.</text>
</comment>
<evidence type="ECO:0000256" key="5">
    <source>
        <dbReference type="ARBA" id="ARBA00022946"/>
    </source>
</evidence>
<dbReference type="EMBL" id="AP028219">
    <property type="protein sequence ID" value="BEI94752.1"/>
    <property type="molecule type" value="Genomic_DNA"/>
</dbReference>
<evidence type="ECO:0000256" key="10">
    <source>
        <dbReference type="ARBA" id="ARBA00023239"/>
    </source>
</evidence>
<comment type="subcellular location">
    <subcellularLocation>
        <location evidence="1">Mitochondrion inner membrane</location>
        <topology evidence="1">Peripheral membrane protein</topology>
        <orientation evidence="1">Matrix side</orientation>
    </subcellularLocation>
</comment>
<dbReference type="AlphaFoldDB" id="A0AA48LA32"/>
<accession>A0AA48LA32</accession>
<dbReference type="EC" id="4.98.1.1" evidence="12"/>
<keyword evidence="11 12" id="KW-0627">Porphyrin biosynthesis</keyword>
<dbReference type="InterPro" id="IPR001015">
    <property type="entry name" value="Ferrochelatase"/>
</dbReference>
<dbReference type="GeneID" id="85498622"/>
<dbReference type="GO" id="GO:0005743">
    <property type="term" value="C:mitochondrial inner membrane"/>
    <property type="evidence" value="ECO:0007669"/>
    <property type="project" value="UniProtKB-SubCell"/>
</dbReference>
<dbReference type="HAMAP" id="MF_00323">
    <property type="entry name" value="Ferrochelatase"/>
    <property type="match status" value="1"/>
</dbReference>
<dbReference type="Proteomes" id="UP001233271">
    <property type="component" value="Chromosome 7b"/>
</dbReference>
<dbReference type="NCBIfam" id="TIGR00109">
    <property type="entry name" value="hemH"/>
    <property type="match status" value="1"/>
</dbReference>
<evidence type="ECO:0000256" key="12">
    <source>
        <dbReference type="RuleBase" id="RU000607"/>
    </source>
</evidence>
<evidence type="ECO:0000256" key="1">
    <source>
        <dbReference type="ARBA" id="ARBA00004443"/>
    </source>
</evidence>
<name>A0AA48LA32_9TREE</name>
<keyword evidence="6 12" id="KW-0408">Iron</keyword>
<dbReference type="InterPro" id="IPR019772">
    <property type="entry name" value="Ferrochelatase_AS"/>
</dbReference>
<dbReference type="GO" id="GO:0004325">
    <property type="term" value="F:ferrochelatase activity"/>
    <property type="evidence" value="ECO:0007669"/>
    <property type="project" value="UniProtKB-UniRule"/>
</dbReference>
<evidence type="ECO:0000256" key="8">
    <source>
        <dbReference type="ARBA" id="ARBA00023133"/>
    </source>
</evidence>
<evidence type="ECO:0000256" key="11">
    <source>
        <dbReference type="ARBA" id="ARBA00023244"/>
    </source>
</evidence>
<dbReference type="Pfam" id="PF00762">
    <property type="entry name" value="Ferrochelatase"/>
    <property type="match status" value="1"/>
</dbReference>
<dbReference type="PANTHER" id="PTHR11108:SF1">
    <property type="entry name" value="FERROCHELATASE, MITOCHONDRIAL"/>
    <property type="match status" value="1"/>
</dbReference>
<evidence type="ECO:0000256" key="9">
    <source>
        <dbReference type="ARBA" id="ARBA00023136"/>
    </source>
</evidence>
<evidence type="ECO:0000256" key="4">
    <source>
        <dbReference type="ARBA" id="ARBA00022792"/>
    </source>
</evidence>
<sequence>MLRPALRPRYAHKILARGLATVRDGQPTEKKPPTAVVMLNMGGPSTLDQVHSFLSNLFHDSDLIPLPMQKVLAPLIAKRRTPKIEEQYKEIGGGSPILRWTRTQGEGMAALLDELNPESAPHKAYVAFRYAEPLTETCLEEMRADGVQRAVAFTQYPQYSCSTTGSSLNELYRVAKKEGWGANGEVKWSAIDRWPAHPGLVKAFAANIRKTLESFAPETRDEVVILFSAHSLPIEIVNRGDTYTPEVAATVYAVMQELNFSNPYRLTWQSKVGPKAWQGPQTAAMVEGLAKRGHKDICLVPVAFTSDHIETLFELDIELKEDADKLGVNLTRAGSLNDSPIFVRALADIVSTHLRDFDAGNVGSASKQLMLRCPECTSPRCARTKSWIQKGGREAEA</sequence>
<comment type="function">
    <text evidence="12">Catalyzes the ferrous insertion into protoporphyrin IX.</text>
</comment>
<reference evidence="13" key="1">
    <citation type="journal article" date="2023" name="BMC Genomics">
        <title>Chromosome-level genome assemblies of Cutaneotrichosporon spp. (Trichosporonales, Basidiomycota) reveal imbalanced evolution between nucleotide sequences and chromosome synteny.</title>
        <authorList>
            <person name="Kobayashi Y."/>
            <person name="Kayamori A."/>
            <person name="Aoki K."/>
            <person name="Shiwa Y."/>
            <person name="Matsutani M."/>
            <person name="Fujita N."/>
            <person name="Sugita T."/>
            <person name="Iwasaki W."/>
            <person name="Tanaka N."/>
            <person name="Takashima M."/>
        </authorList>
    </citation>
    <scope>NUCLEOTIDE SEQUENCE</scope>
    <source>
        <strain evidence="13">HIS019</strain>
    </source>
</reference>
<keyword evidence="14" id="KW-1185">Reference proteome</keyword>
<keyword evidence="10 12" id="KW-0456">Lyase</keyword>
<dbReference type="FunFam" id="3.40.50.1400:FF:000003">
    <property type="entry name" value="Ferrochelatase"/>
    <property type="match status" value="1"/>
</dbReference>